<evidence type="ECO:0000256" key="2">
    <source>
        <dbReference type="SAM" id="Phobius"/>
    </source>
</evidence>
<accession>A0A8C5Z5K6</accession>
<evidence type="ECO:0000313" key="3">
    <source>
        <dbReference type="Ensembl" id="ENSMMMP00000009858.1"/>
    </source>
</evidence>
<evidence type="ECO:0008006" key="5">
    <source>
        <dbReference type="Google" id="ProtNLM"/>
    </source>
</evidence>
<name>A0A8C5Z5K6_MARMA</name>
<dbReference type="Proteomes" id="UP000694407">
    <property type="component" value="Unplaced"/>
</dbReference>
<feature type="transmembrane region" description="Helical" evidence="2">
    <location>
        <begin position="164"/>
        <end position="183"/>
    </location>
</feature>
<proteinExistence type="predicted"/>
<feature type="transmembrane region" description="Helical" evidence="2">
    <location>
        <begin position="189"/>
        <end position="212"/>
    </location>
</feature>
<reference evidence="3" key="1">
    <citation type="submission" date="2025-08" db="UniProtKB">
        <authorList>
            <consortium name="Ensembl"/>
        </authorList>
    </citation>
    <scope>IDENTIFICATION</scope>
</reference>
<keyword evidence="2" id="KW-1133">Transmembrane helix</keyword>
<protein>
    <recommendedName>
        <fullName evidence="5">CKLF like MARVEL transmembrane domain containing 1</fullName>
    </recommendedName>
</protein>
<keyword evidence="4" id="KW-1185">Reference proteome</keyword>
<keyword evidence="2" id="KW-0472">Membrane</keyword>
<evidence type="ECO:0000256" key="1">
    <source>
        <dbReference type="SAM" id="MobiDB-lite"/>
    </source>
</evidence>
<feature type="compositionally biased region" description="Basic and acidic residues" evidence="1">
    <location>
        <begin position="90"/>
        <end position="100"/>
    </location>
</feature>
<dbReference type="AlphaFoldDB" id="A0A8C5Z5K6"/>
<feature type="compositionally biased region" description="Basic and acidic residues" evidence="1">
    <location>
        <begin position="1"/>
        <end position="11"/>
    </location>
</feature>
<keyword evidence="2" id="KW-0812">Transmembrane</keyword>
<sequence>MDPQDPKHEEPAVPAAAPGSPQPPDPAPSADQPSTIQPSASVSNPPESKPGVAKRPASKYPATKRTKRARAFAPSGRAERPYPAQGQARRAPEDRRKPTEHPGTPQAPKESPGKPPMSRRAMVAVQKRAEGRAKVPETFRDSAKYFCFSPTGLLKILRLVSRELMTCIISTVFLLVVAILTGQEKERRPLFYIGGVFCLVAAIVCLIDALVVTKEMRTAMKKAAKVKFVLPKHLRGSTRLCLCVTTPSVLLLSSHTVIQSGLHVNIKSGLLSREHFCFLVLPCVKVLCTVLRRRSPQPRRLRGGAWPQGSGLPGPQGTSKRRPQTRGCLAKSR</sequence>
<organism evidence="3 4">
    <name type="scientific">Marmota marmota marmota</name>
    <name type="common">Alpine marmot</name>
    <dbReference type="NCBI Taxonomy" id="9994"/>
    <lineage>
        <taxon>Eukaryota</taxon>
        <taxon>Metazoa</taxon>
        <taxon>Chordata</taxon>
        <taxon>Craniata</taxon>
        <taxon>Vertebrata</taxon>
        <taxon>Euteleostomi</taxon>
        <taxon>Mammalia</taxon>
        <taxon>Eutheria</taxon>
        <taxon>Euarchontoglires</taxon>
        <taxon>Glires</taxon>
        <taxon>Rodentia</taxon>
        <taxon>Sciuromorpha</taxon>
        <taxon>Sciuridae</taxon>
        <taxon>Xerinae</taxon>
        <taxon>Marmotini</taxon>
        <taxon>Marmota</taxon>
    </lineage>
</organism>
<evidence type="ECO:0000313" key="4">
    <source>
        <dbReference type="Proteomes" id="UP000694407"/>
    </source>
</evidence>
<feature type="region of interest" description="Disordered" evidence="1">
    <location>
        <begin position="298"/>
        <end position="333"/>
    </location>
</feature>
<dbReference type="GeneTree" id="ENSGT00940000163203"/>
<feature type="region of interest" description="Disordered" evidence="1">
    <location>
        <begin position="1"/>
        <end position="121"/>
    </location>
</feature>
<dbReference type="Ensembl" id="ENSMMMT00000011237.1">
    <property type="protein sequence ID" value="ENSMMMP00000009858.1"/>
    <property type="gene ID" value="ENSMMMG00000008786.1"/>
</dbReference>
<reference evidence="3" key="2">
    <citation type="submission" date="2025-09" db="UniProtKB">
        <authorList>
            <consortium name="Ensembl"/>
        </authorList>
    </citation>
    <scope>IDENTIFICATION</scope>
</reference>
<feature type="compositionally biased region" description="Polar residues" evidence="1">
    <location>
        <begin position="34"/>
        <end position="46"/>
    </location>
</feature>